<name>A0A0F8YLN2_9ZZZZ</name>
<proteinExistence type="predicted"/>
<accession>A0A0F8YLN2</accession>
<reference evidence="1" key="1">
    <citation type="journal article" date="2015" name="Nature">
        <title>Complex archaea that bridge the gap between prokaryotes and eukaryotes.</title>
        <authorList>
            <person name="Spang A."/>
            <person name="Saw J.H."/>
            <person name="Jorgensen S.L."/>
            <person name="Zaremba-Niedzwiedzka K."/>
            <person name="Martijn J."/>
            <person name="Lind A.E."/>
            <person name="van Eijk R."/>
            <person name="Schleper C."/>
            <person name="Guy L."/>
            <person name="Ettema T.J."/>
        </authorList>
    </citation>
    <scope>NUCLEOTIDE SEQUENCE</scope>
</reference>
<gene>
    <name evidence="1" type="ORF">LCGC14_2804870</name>
</gene>
<dbReference type="AlphaFoldDB" id="A0A0F8YLN2"/>
<organism evidence="1">
    <name type="scientific">marine sediment metagenome</name>
    <dbReference type="NCBI Taxonomy" id="412755"/>
    <lineage>
        <taxon>unclassified sequences</taxon>
        <taxon>metagenomes</taxon>
        <taxon>ecological metagenomes</taxon>
    </lineage>
</organism>
<comment type="caution">
    <text evidence="1">The sequence shown here is derived from an EMBL/GenBank/DDBJ whole genome shotgun (WGS) entry which is preliminary data.</text>
</comment>
<dbReference type="EMBL" id="LAZR01052740">
    <property type="protein sequence ID" value="KKK82292.1"/>
    <property type="molecule type" value="Genomic_DNA"/>
</dbReference>
<sequence>MSESVLEEAQRPPLDRIEEYIEGTGRALRQDQSYDDLRSSVICLCNVLQNLVAYLKDKESG</sequence>
<protein>
    <submittedName>
        <fullName evidence="1">Uncharacterized protein</fullName>
    </submittedName>
</protein>
<evidence type="ECO:0000313" key="1">
    <source>
        <dbReference type="EMBL" id="KKK82292.1"/>
    </source>
</evidence>